<dbReference type="RefSeq" id="XP_002910223.1">
    <property type="nucleotide sequence ID" value="XM_002910177.1"/>
</dbReference>
<name>D6RQB3_COPC7</name>
<reference evidence="1 2" key="1">
    <citation type="journal article" date="2010" name="Proc. Natl. Acad. Sci. U.S.A.">
        <title>Insights into evolution of multicellular fungi from the assembled chromosomes of the mushroom Coprinopsis cinerea (Coprinus cinereus).</title>
        <authorList>
            <person name="Stajich J.E."/>
            <person name="Wilke S.K."/>
            <person name="Ahren D."/>
            <person name="Au C.H."/>
            <person name="Birren B.W."/>
            <person name="Borodovsky M."/>
            <person name="Burns C."/>
            <person name="Canback B."/>
            <person name="Casselton L.A."/>
            <person name="Cheng C.K."/>
            <person name="Deng J."/>
            <person name="Dietrich F.S."/>
            <person name="Fargo D.C."/>
            <person name="Farman M.L."/>
            <person name="Gathman A.C."/>
            <person name="Goldberg J."/>
            <person name="Guigo R."/>
            <person name="Hoegger P.J."/>
            <person name="Hooker J.B."/>
            <person name="Huggins A."/>
            <person name="James T.Y."/>
            <person name="Kamada T."/>
            <person name="Kilaru S."/>
            <person name="Kodira C."/>
            <person name="Kues U."/>
            <person name="Kupfer D."/>
            <person name="Kwan H.S."/>
            <person name="Lomsadze A."/>
            <person name="Li W."/>
            <person name="Lilly W.W."/>
            <person name="Ma L.J."/>
            <person name="Mackey A.J."/>
            <person name="Manning G."/>
            <person name="Martin F."/>
            <person name="Muraguchi H."/>
            <person name="Natvig D.O."/>
            <person name="Palmerini H."/>
            <person name="Ramesh M.A."/>
            <person name="Rehmeyer C.J."/>
            <person name="Roe B.A."/>
            <person name="Shenoy N."/>
            <person name="Stanke M."/>
            <person name="Ter-Hovhannisyan V."/>
            <person name="Tunlid A."/>
            <person name="Velagapudi R."/>
            <person name="Vision T.J."/>
            <person name="Zeng Q."/>
            <person name="Zolan M.E."/>
            <person name="Pukkila P.J."/>
        </authorList>
    </citation>
    <scope>NUCLEOTIDE SEQUENCE [LARGE SCALE GENOMIC DNA]</scope>
    <source>
        <strain evidence="2">Okayama-7 / 130 / ATCC MYA-4618 / FGSC 9003</strain>
    </source>
</reference>
<evidence type="ECO:0000313" key="2">
    <source>
        <dbReference type="Proteomes" id="UP000001861"/>
    </source>
</evidence>
<keyword evidence="2" id="KW-1185">Reference proteome</keyword>
<dbReference type="InParanoid" id="D6RQB3"/>
<dbReference type="VEuPathDB" id="FungiDB:CC1G_15652"/>
<gene>
    <name evidence="1" type="ORF">CC1G_15652</name>
</gene>
<proteinExistence type="predicted"/>
<dbReference type="Proteomes" id="UP000001861">
    <property type="component" value="Unassembled WGS sequence"/>
</dbReference>
<dbReference type="KEGG" id="cci:CC1G_15652"/>
<evidence type="ECO:0000313" key="1">
    <source>
        <dbReference type="EMBL" id="EFI26729.1"/>
    </source>
</evidence>
<comment type="caution">
    <text evidence="1">The sequence shown here is derived from an EMBL/GenBank/DDBJ whole genome shotgun (WGS) entry which is preliminary data.</text>
</comment>
<protein>
    <submittedName>
        <fullName evidence="1">Uncharacterized protein</fullName>
    </submittedName>
</protein>
<sequence>MSALLPHAQIFGTYDVSSPRASKWRCCLVHGFSLSVEKRWRAEWSSAVHILFFRTPRSLRLGSHIIDRVDGDREETSRRLLLADIRVIRGMRNIDLPTSSETQNVPVNKIAWTQINPAMIGRGTLWSINGSLEPLGNLQRLCTGHRWKSGYSILMSALFSDIVSFPGSYQSLRRPIHIYDDFNTQHSTPSADDLVECLGFRCP</sequence>
<dbReference type="AlphaFoldDB" id="D6RQB3"/>
<dbReference type="GeneID" id="9378453"/>
<organism evidence="1 2">
    <name type="scientific">Coprinopsis cinerea (strain Okayama-7 / 130 / ATCC MYA-4618 / FGSC 9003)</name>
    <name type="common">Inky cap fungus</name>
    <name type="synonym">Hormographiella aspergillata</name>
    <dbReference type="NCBI Taxonomy" id="240176"/>
    <lineage>
        <taxon>Eukaryota</taxon>
        <taxon>Fungi</taxon>
        <taxon>Dikarya</taxon>
        <taxon>Basidiomycota</taxon>
        <taxon>Agaricomycotina</taxon>
        <taxon>Agaricomycetes</taxon>
        <taxon>Agaricomycetidae</taxon>
        <taxon>Agaricales</taxon>
        <taxon>Agaricineae</taxon>
        <taxon>Psathyrellaceae</taxon>
        <taxon>Coprinopsis</taxon>
    </lineage>
</organism>
<accession>D6RQB3</accession>
<dbReference type="HOGENOM" id="CLU_1348850_0_0_1"/>
<dbReference type="EMBL" id="AACS02000011">
    <property type="protein sequence ID" value="EFI26729.1"/>
    <property type="molecule type" value="Genomic_DNA"/>
</dbReference>